<dbReference type="Pfam" id="PF09117">
    <property type="entry name" value="MiAMP1"/>
    <property type="match status" value="1"/>
</dbReference>
<dbReference type="InterPro" id="IPR015791">
    <property type="entry name" value="Antimic/Inh_G_crystallin-like"/>
</dbReference>
<name>A0AA38CLJ3_TAXCH</name>
<organism evidence="2 3">
    <name type="scientific">Taxus chinensis</name>
    <name type="common">Chinese yew</name>
    <name type="synonym">Taxus wallichiana var. chinensis</name>
    <dbReference type="NCBI Taxonomy" id="29808"/>
    <lineage>
        <taxon>Eukaryota</taxon>
        <taxon>Viridiplantae</taxon>
        <taxon>Streptophyta</taxon>
        <taxon>Embryophyta</taxon>
        <taxon>Tracheophyta</taxon>
        <taxon>Spermatophyta</taxon>
        <taxon>Pinopsida</taxon>
        <taxon>Pinidae</taxon>
        <taxon>Conifers II</taxon>
        <taxon>Cupressales</taxon>
        <taxon>Taxaceae</taxon>
        <taxon>Taxus</taxon>
    </lineage>
</organism>
<evidence type="ECO:0000256" key="1">
    <source>
        <dbReference type="SAM" id="MobiDB-lite"/>
    </source>
</evidence>
<dbReference type="AlphaFoldDB" id="A0AA38CLJ3"/>
<dbReference type="Proteomes" id="UP000824469">
    <property type="component" value="Unassembled WGS sequence"/>
</dbReference>
<dbReference type="EMBL" id="JAHRHJ020000008">
    <property type="protein sequence ID" value="KAH9303696.1"/>
    <property type="molecule type" value="Genomic_DNA"/>
</dbReference>
<dbReference type="SUPFAM" id="SSF49695">
    <property type="entry name" value="gamma-Crystallin-like"/>
    <property type="match status" value="1"/>
</dbReference>
<sequence>MQAGQQARQTAKACSIPTTKKSTAKGVNNRPKHKQWKRKQHRQCAGNQMEFSNHQTPNGTGGQTRGRQKSNKSSTSMLTKTAKKNPSVKTPTALKCLLYNTKEKIAKGEAEREIVKGRYITFIDVKDNGWGDLPFDHVLNPSLAESKKPEKHVMCQQVTKRLEVSILLFSKAPGMARPSMGSYFTVWKGPGCNNQAARYSKCGCSNIDSNLGGGYEFVYQGQTASAYNQPNCNGVAQTRFPGGAQMCSGFGWRSFFIQC</sequence>
<feature type="compositionally biased region" description="Polar residues" evidence="1">
    <location>
        <begin position="45"/>
        <end position="58"/>
    </location>
</feature>
<protein>
    <submittedName>
        <fullName evidence="2">Uncharacterized protein</fullName>
    </submittedName>
</protein>
<proteinExistence type="predicted"/>
<dbReference type="GO" id="GO:0045926">
    <property type="term" value="P:negative regulation of growth"/>
    <property type="evidence" value="ECO:0007669"/>
    <property type="project" value="InterPro"/>
</dbReference>
<feature type="region of interest" description="Disordered" evidence="1">
    <location>
        <begin position="1"/>
        <end position="86"/>
    </location>
</feature>
<dbReference type="InterPro" id="IPR015201">
    <property type="entry name" value="Antimicrobial_MiAMP1"/>
</dbReference>
<gene>
    <name evidence="2" type="ORF">KI387_008100</name>
</gene>
<evidence type="ECO:0000313" key="2">
    <source>
        <dbReference type="EMBL" id="KAH9303696.1"/>
    </source>
</evidence>
<evidence type="ECO:0000313" key="3">
    <source>
        <dbReference type="Proteomes" id="UP000824469"/>
    </source>
</evidence>
<accession>A0AA38CLJ3</accession>
<reference evidence="2 3" key="1">
    <citation type="journal article" date="2021" name="Nat. Plants">
        <title>The Taxus genome provides insights into paclitaxel biosynthesis.</title>
        <authorList>
            <person name="Xiong X."/>
            <person name="Gou J."/>
            <person name="Liao Q."/>
            <person name="Li Y."/>
            <person name="Zhou Q."/>
            <person name="Bi G."/>
            <person name="Li C."/>
            <person name="Du R."/>
            <person name="Wang X."/>
            <person name="Sun T."/>
            <person name="Guo L."/>
            <person name="Liang H."/>
            <person name="Lu P."/>
            <person name="Wu Y."/>
            <person name="Zhang Z."/>
            <person name="Ro D.K."/>
            <person name="Shang Y."/>
            <person name="Huang S."/>
            <person name="Yan J."/>
        </authorList>
    </citation>
    <scope>NUCLEOTIDE SEQUENCE [LARGE SCALE GENOMIC DNA]</scope>
    <source>
        <strain evidence="2">Ta-2019</strain>
    </source>
</reference>
<dbReference type="Gene3D" id="2.60.20.30">
    <property type="match status" value="1"/>
</dbReference>
<comment type="caution">
    <text evidence="2">The sequence shown here is derived from an EMBL/GenBank/DDBJ whole genome shotgun (WGS) entry which is preliminary data.</text>
</comment>
<dbReference type="InterPro" id="IPR011024">
    <property type="entry name" value="G_crystallin-like"/>
</dbReference>
<feature type="compositionally biased region" description="Basic residues" evidence="1">
    <location>
        <begin position="30"/>
        <end position="42"/>
    </location>
</feature>
<dbReference type="GO" id="GO:0006952">
    <property type="term" value="P:defense response"/>
    <property type="evidence" value="ECO:0007669"/>
    <property type="project" value="InterPro"/>
</dbReference>
<keyword evidence="3" id="KW-1185">Reference proteome</keyword>